<sequence>MDNADNNEEKTASVLQVNEMFLRKILSRNDSSLDNSVCIPHRRSIGVVPFQWELEPGTPKHRLVPEKEIVSPIKPLSRTMSSRMIHEINKQCINEARESRSWFRRKSRKVSQGDIKGKDKAKSKGNFGFDYSRSFSTTSSRVTSLRLRSFAKKWAKWLF</sequence>
<dbReference type="EMBL" id="JBBPBN010000028">
    <property type="protein sequence ID" value="KAK9006838.1"/>
    <property type="molecule type" value="Genomic_DNA"/>
</dbReference>
<organism evidence="1 2">
    <name type="scientific">Hibiscus sabdariffa</name>
    <name type="common">roselle</name>
    <dbReference type="NCBI Taxonomy" id="183260"/>
    <lineage>
        <taxon>Eukaryota</taxon>
        <taxon>Viridiplantae</taxon>
        <taxon>Streptophyta</taxon>
        <taxon>Embryophyta</taxon>
        <taxon>Tracheophyta</taxon>
        <taxon>Spermatophyta</taxon>
        <taxon>Magnoliopsida</taxon>
        <taxon>eudicotyledons</taxon>
        <taxon>Gunneridae</taxon>
        <taxon>Pentapetalae</taxon>
        <taxon>rosids</taxon>
        <taxon>malvids</taxon>
        <taxon>Malvales</taxon>
        <taxon>Malvaceae</taxon>
        <taxon>Malvoideae</taxon>
        <taxon>Hibiscus</taxon>
    </lineage>
</organism>
<evidence type="ECO:0000313" key="2">
    <source>
        <dbReference type="Proteomes" id="UP001396334"/>
    </source>
</evidence>
<keyword evidence="2" id="KW-1185">Reference proteome</keyword>
<dbReference type="PANTHER" id="PTHR33257">
    <property type="entry name" value="OS05G0165500 PROTEIN"/>
    <property type="match status" value="1"/>
</dbReference>
<comment type="caution">
    <text evidence="1">The sequence shown here is derived from an EMBL/GenBank/DDBJ whole genome shotgun (WGS) entry which is preliminary data.</text>
</comment>
<protein>
    <submittedName>
        <fullName evidence="1">Uncharacterized protein</fullName>
    </submittedName>
</protein>
<dbReference type="Proteomes" id="UP001396334">
    <property type="component" value="Unassembled WGS sequence"/>
</dbReference>
<accession>A0ABR2R1K7</accession>
<reference evidence="1 2" key="1">
    <citation type="journal article" date="2024" name="G3 (Bethesda)">
        <title>Genome assembly of Hibiscus sabdariffa L. provides insights into metabolisms of medicinal natural products.</title>
        <authorList>
            <person name="Kim T."/>
        </authorList>
    </citation>
    <scope>NUCLEOTIDE SEQUENCE [LARGE SCALE GENOMIC DNA]</scope>
    <source>
        <strain evidence="1">TK-2024</strain>
        <tissue evidence="1">Old leaves</tissue>
    </source>
</reference>
<evidence type="ECO:0000313" key="1">
    <source>
        <dbReference type="EMBL" id="KAK9006838.1"/>
    </source>
</evidence>
<proteinExistence type="predicted"/>
<name>A0ABR2R1K7_9ROSI</name>
<gene>
    <name evidence="1" type="ORF">V6N11_019169</name>
</gene>
<dbReference type="PANTHER" id="PTHR33257:SF6">
    <property type="entry name" value="OXYSTEROL-BINDING 4B-LIKE PROTEIN"/>
    <property type="match status" value="1"/>
</dbReference>